<dbReference type="PANTHER" id="PTHR30175">
    <property type="entry name" value="PHOSPHOTRANSFERASE SYSTEM TRANSPORT PROTEIN"/>
    <property type="match status" value="1"/>
</dbReference>
<name>A0A7V7RLU1_9BACI</name>
<evidence type="ECO:0000256" key="2">
    <source>
        <dbReference type="ARBA" id="ARBA00022448"/>
    </source>
</evidence>
<dbReference type="SUPFAM" id="SSF55604">
    <property type="entry name" value="Glucose permease domain IIB"/>
    <property type="match status" value="1"/>
</dbReference>
<feature type="transmembrane region" description="Helical" evidence="12">
    <location>
        <begin position="431"/>
        <end position="453"/>
    </location>
</feature>
<keyword evidence="16" id="KW-1185">Reference proteome</keyword>
<dbReference type="PANTHER" id="PTHR30175:SF1">
    <property type="entry name" value="PTS SYSTEM ARBUTIN-, CELLOBIOSE-, AND SALICIN-SPECIFIC EIIBC COMPONENT-RELATED"/>
    <property type="match status" value="1"/>
</dbReference>
<feature type="active site" description="Phosphocysteine intermediate; for EIIB activity" evidence="11">
    <location>
        <position position="27"/>
    </location>
</feature>
<evidence type="ECO:0000256" key="3">
    <source>
        <dbReference type="ARBA" id="ARBA00022475"/>
    </source>
</evidence>
<evidence type="ECO:0000256" key="12">
    <source>
        <dbReference type="SAM" id="Phobius"/>
    </source>
</evidence>
<evidence type="ECO:0000256" key="4">
    <source>
        <dbReference type="ARBA" id="ARBA00022597"/>
    </source>
</evidence>
<comment type="caution">
    <text evidence="15">The sequence shown here is derived from an EMBL/GenBank/DDBJ whole genome shotgun (WGS) entry which is preliminary data.</text>
</comment>
<feature type="domain" description="PTS EIIC type-1" evidence="14">
    <location>
        <begin position="112"/>
        <end position="461"/>
    </location>
</feature>
<feature type="transmembrane region" description="Helical" evidence="12">
    <location>
        <begin position="110"/>
        <end position="138"/>
    </location>
</feature>
<evidence type="ECO:0000256" key="8">
    <source>
        <dbReference type="ARBA" id="ARBA00022777"/>
    </source>
</evidence>
<feature type="transmembrane region" description="Helical" evidence="12">
    <location>
        <begin position="358"/>
        <end position="378"/>
    </location>
</feature>
<evidence type="ECO:0000256" key="6">
    <source>
        <dbReference type="ARBA" id="ARBA00022683"/>
    </source>
</evidence>
<dbReference type="GO" id="GO:0008982">
    <property type="term" value="F:protein-N(PI)-phosphohistidine-sugar phosphotransferase activity"/>
    <property type="evidence" value="ECO:0007669"/>
    <property type="project" value="InterPro"/>
</dbReference>
<dbReference type="EMBL" id="WBOT01000003">
    <property type="protein sequence ID" value="KAB2332775.1"/>
    <property type="molecule type" value="Genomic_DNA"/>
</dbReference>
<dbReference type="InterPro" id="IPR003352">
    <property type="entry name" value="PTS_EIIC"/>
</dbReference>
<feature type="transmembrane region" description="Helical" evidence="12">
    <location>
        <begin position="326"/>
        <end position="346"/>
    </location>
</feature>
<dbReference type="GO" id="GO:0005886">
    <property type="term" value="C:plasma membrane"/>
    <property type="evidence" value="ECO:0007669"/>
    <property type="project" value="UniProtKB-SubCell"/>
</dbReference>
<evidence type="ECO:0000256" key="9">
    <source>
        <dbReference type="ARBA" id="ARBA00022989"/>
    </source>
</evidence>
<evidence type="ECO:0000313" key="15">
    <source>
        <dbReference type="EMBL" id="KAB2332775.1"/>
    </source>
</evidence>
<evidence type="ECO:0000259" key="14">
    <source>
        <dbReference type="PROSITE" id="PS51103"/>
    </source>
</evidence>
<accession>A0A7V7RLU1</accession>
<protein>
    <submittedName>
        <fullName evidence="15">Protein-N(Pi)-phosphohistidine--sugar phosphotransferase</fullName>
    </submittedName>
</protein>
<dbReference type="PROSITE" id="PS51098">
    <property type="entry name" value="PTS_EIIB_TYPE_1"/>
    <property type="match status" value="1"/>
</dbReference>
<sequence length="461" mass="49253">MAKYTNLSNKALDSIGGIDNISSITHCATRLRINIKNEQLIDHEALNNLPDINAAVKKDNQIQLIIGPKVGEAYNEFIKVTGWESTDKSESKTKEVNTSKKNLQYYVNKFGSFMAAVFMPIVPALITGGIILAIRNILINYFGVETDSGTAQVLIAIFSASFTFLPVYIGYTLSRNLNMDPILGALLGAVLVSPSISGVEGLDFLGIPIPLVNYGSSVFPIFLGVFFMYFVNKLLSKIIPEALSFFLKPLLTMIIVVPVTLIFLGPIGTTMSEFVGYVITSIGETIGTFATPILAAVYPYLVMFGLDKTLPPMKIQIVAEVGYDPFITAAGFISNLSVGASALAVASSTIDKAKKGVIYSSGVTALFGITEPAFYGSLILKPKTLIGVASGAIAGGIVAGTFKLYAYIAGAAPGLSTFVFFIDNDGGFDKVILGAIVAAVTIIVSFVVTKLIIRKELQREL</sequence>
<feature type="transmembrane region" description="Helical" evidence="12">
    <location>
        <begin position="211"/>
        <end position="231"/>
    </location>
</feature>
<evidence type="ECO:0000256" key="10">
    <source>
        <dbReference type="ARBA" id="ARBA00023136"/>
    </source>
</evidence>
<dbReference type="InterPro" id="IPR013013">
    <property type="entry name" value="PTS_EIIC_1"/>
</dbReference>
<keyword evidence="4" id="KW-0762">Sugar transport</keyword>
<feature type="transmembrane region" description="Helical" evidence="12">
    <location>
        <begin position="285"/>
        <end position="306"/>
    </location>
</feature>
<dbReference type="InterPro" id="IPR001996">
    <property type="entry name" value="PTS_IIB_1"/>
</dbReference>
<dbReference type="InterPro" id="IPR036878">
    <property type="entry name" value="Glu_permease_IIB"/>
</dbReference>
<dbReference type="OrthoDB" id="9769191at2"/>
<dbReference type="InterPro" id="IPR018113">
    <property type="entry name" value="PTrfase_EIIB_Cys"/>
</dbReference>
<dbReference type="PROSITE" id="PS51103">
    <property type="entry name" value="PTS_EIIC_TYPE_1"/>
    <property type="match status" value="1"/>
</dbReference>
<keyword evidence="3" id="KW-1003">Cell membrane</keyword>
<dbReference type="GO" id="GO:0016301">
    <property type="term" value="F:kinase activity"/>
    <property type="evidence" value="ECO:0007669"/>
    <property type="project" value="UniProtKB-KW"/>
</dbReference>
<dbReference type="Gene3D" id="3.30.1360.60">
    <property type="entry name" value="Glucose permease domain IIB"/>
    <property type="match status" value="1"/>
</dbReference>
<feature type="transmembrane region" description="Helical" evidence="12">
    <location>
        <begin position="150"/>
        <end position="169"/>
    </location>
</feature>
<comment type="subcellular location">
    <subcellularLocation>
        <location evidence="1">Cell membrane</location>
        <topology evidence="1">Multi-pass membrane protein</topology>
    </subcellularLocation>
</comment>
<feature type="transmembrane region" description="Helical" evidence="12">
    <location>
        <begin position="385"/>
        <end position="411"/>
    </location>
</feature>
<dbReference type="CDD" id="cd00212">
    <property type="entry name" value="PTS_IIB_glc"/>
    <property type="match status" value="1"/>
</dbReference>
<feature type="domain" description="PTS EIIB type-1" evidence="13">
    <location>
        <begin position="5"/>
        <end position="87"/>
    </location>
</feature>
<dbReference type="RefSeq" id="WP_151574083.1">
    <property type="nucleotide sequence ID" value="NZ_WBOT01000003.1"/>
</dbReference>
<evidence type="ECO:0000256" key="11">
    <source>
        <dbReference type="PROSITE-ProRule" id="PRU00421"/>
    </source>
</evidence>
<feature type="transmembrane region" description="Helical" evidence="12">
    <location>
        <begin position="181"/>
        <end position="199"/>
    </location>
</feature>
<keyword evidence="7 12" id="KW-0812">Transmembrane</keyword>
<evidence type="ECO:0000259" key="13">
    <source>
        <dbReference type="PROSITE" id="PS51098"/>
    </source>
</evidence>
<dbReference type="Proteomes" id="UP000441354">
    <property type="component" value="Unassembled WGS sequence"/>
</dbReference>
<gene>
    <name evidence="15" type="ORF">F7732_11870</name>
</gene>
<keyword evidence="9 12" id="KW-1133">Transmembrane helix</keyword>
<evidence type="ECO:0000256" key="1">
    <source>
        <dbReference type="ARBA" id="ARBA00004651"/>
    </source>
</evidence>
<dbReference type="Pfam" id="PF02378">
    <property type="entry name" value="PTS_EIIC"/>
    <property type="match status" value="1"/>
</dbReference>
<keyword evidence="8" id="KW-0418">Kinase</keyword>
<dbReference type="PROSITE" id="PS01035">
    <property type="entry name" value="PTS_EIIB_TYPE_1_CYS"/>
    <property type="match status" value="1"/>
</dbReference>
<keyword evidence="2" id="KW-0813">Transport</keyword>
<keyword evidence="6" id="KW-0598">Phosphotransferase system</keyword>
<reference evidence="15 16" key="1">
    <citation type="journal article" date="2014" name="Arch. Microbiol.">
        <title>Bacillus mesophilum sp. nov., strain IITR-54T, a novel 4-chlorobiphenyl dechlorinating bacterium.</title>
        <authorList>
            <person name="Manickam N."/>
            <person name="Singh N.K."/>
            <person name="Bajaj A."/>
            <person name="Kumar R.M."/>
            <person name="Kaur G."/>
            <person name="Kaur N."/>
            <person name="Bala M."/>
            <person name="Kumar A."/>
            <person name="Mayilraj S."/>
        </authorList>
    </citation>
    <scope>NUCLEOTIDE SEQUENCE [LARGE SCALE GENOMIC DNA]</scope>
    <source>
        <strain evidence="15 16">IITR-54</strain>
    </source>
</reference>
<dbReference type="AlphaFoldDB" id="A0A7V7RLU1"/>
<dbReference type="GO" id="GO:0090589">
    <property type="term" value="F:protein-phosphocysteine-trehalose phosphotransferase system transporter activity"/>
    <property type="evidence" value="ECO:0007669"/>
    <property type="project" value="TreeGrafter"/>
</dbReference>
<dbReference type="GO" id="GO:0009401">
    <property type="term" value="P:phosphoenolpyruvate-dependent sugar phosphotransferase system"/>
    <property type="evidence" value="ECO:0007669"/>
    <property type="project" value="UniProtKB-KW"/>
</dbReference>
<organism evidence="15 16">
    <name type="scientific">Bacillus mesophilum</name>
    <dbReference type="NCBI Taxonomy" id="1071718"/>
    <lineage>
        <taxon>Bacteria</taxon>
        <taxon>Bacillati</taxon>
        <taxon>Bacillota</taxon>
        <taxon>Bacilli</taxon>
        <taxon>Bacillales</taxon>
        <taxon>Bacillaceae</taxon>
        <taxon>Bacillus</taxon>
    </lineage>
</organism>
<evidence type="ECO:0000256" key="7">
    <source>
        <dbReference type="ARBA" id="ARBA00022692"/>
    </source>
</evidence>
<dbReference type="GO" id="GO:0015771">
    <property type="term" value="P:trehalose transport"/>
    <property type="evidence" value="ECO:0007669"/>
    <property type="project" value="TreeGrafter"/>
</dbReference>
<evidence type="ECO:0000256" key="5">
    <source>
        <dbReference type="ARBA" id="ARBA00022679"/>
    </source>
</evidence>
<keyword evidence="10 12" id="KW-0472">Membrane</keyword>
<keyword evidence="5 15" id="KW-0808">Transferase</keyword>
<dbReference type="InterPro" id="IPR050558">
    <property type="entry name" value="PTS_Sugar-Specific_Components"/>
</dbReference>
<evidence type="ECO:0000313" key="16">
    <source>
        <dbReference type="Proteomes" id="UP000441354"/>
    </source>
</evidence>
<proteinExistence type="predicted"/>
<feature type="transmembrane region" description="Helical" evidence="12">
    <location>
        <begin position="243"/>
        <end position="265"/>
    </location>
</feature>
<dbReference type="Pfam" id="PF00367">
    <property type="entry name" value="PTS_EIIB"/>
    <property type="match status" value="1"/>
</dbReference>